<dbReference type="CDD" id="cd19499">
    <property type="entry name" value="RecA-like_ClpB_Hsp104-like"/>
    <property type="match status" value="1"/>
</dbReference>
<dbReference type="PANTHER" id="PTHR11638:SF18">
    <property type="entry name" value="HEAT SHOCK PROTEIN 104"/>
    <property type="match status" value="1"/>
</dbReference>
<evidence type="ECO:0000313" key="5">
    <source>
        <dbReference type="Proteomes" id="UP000598997"/>
    </source>
</evidence>
<protein>
    <submittedName>
        <fullName evidence="4">Chaperone</fullName>
    </submittedName>
</protein>
<dbReference type="Gene3D" id="3.40.50.300">
    <property type="entry name" value="P-loop containing nucleotide triphosphate hydrolases"/>
    <property type="match status" value="1"/>
</dbReference>
<organism evidence="4 5">
    <name type="scientific">Croceicoccus pelagius</name>
    <dbReference type="NCBI Taxonomy" id="1703341"/>
    <lineage>
        <taxon>Bacteria</taxon>
        <taxon>Pseudomonadati</taxon>
        <taxon>Pseudomonadota</taxon>
        <taxon>Alphaproteobacteria</taxon>
        <taxon>Sphingomonadales</taxon>
        <taxon>Erythrobacteraceae</taxon>
        <taxon>Croceicoccus</taxon>
    </lineage>
</organism>
<name>A0A917DIV0_9SPHN</name>
<dbReference type="Proteomes" id="UP000598997">
    <property type="component" value="Unassembled WGS sequence"/>
</dbReference>
<comment type="caution">
    <text evidence="4">The sequence shown here is derived from an EMBL/GenBank/DDBJ whole genome shotgun (WGS) entry which is preliminary data.</text>
</comment>
<dbReference type="GO" id="GO:0016887">
    <property type="term" value="F:ATP hydrolysis activity"/>
    <property type="evidence" value="ECO:0007669"/>
    <property type="project" value="InterPro"/>
</dbReference>
<dbReference type="AlphaFoldDB" id="A0A917DIV0"/>
<dbReference type="InterPro" id="IPR003593">
    <property type="entry name" value="AAA+_ATPase"/>
</dbReference>
<reference evidence="4 5" key="1">
    <citation type="journal article" date="2014" name="Int. J. Syst. Evol. Microbiol.">
        <title>Complete genome sequence of Corynebacterium casei LMG S-19264T (=DSM 44701T), isolated from a smear-ripened cheese.</title>
        <authorList>
            <consortium name="US DOE Joint Genome Institute (JGI-PGF)"/>
            <person name="Walter F."/>
            <person name="Albersmeier A."/>
            <person name="Kalinowski J."/>
            <person name="Ruckert C."/>
        </authorList>
    </citation>
    <scope>NUCLEOTIDE SEQUENCE [LARGE SCALE GENOMIC DNA]</scope>
    <source>
        <strain evidence="4 5">CGMCC 1.15358</strain>
    </source>
</reference>
<gene>
    <name evidence="4" type="ORF">GCM10010989_13420</name>
</gene>
<feature type="domain" description="AAA+ ATPase" evidence="3">
    <location>
        <begin position="347"/>
        <end position="510"/>
    </location>
</feature>
<dbReference type="GO" id="GO:0005524">
    <property type="term" value="F:ATP binding"/>
    <property type="evidence" value="ECO:0007669"/>
    <property type="project" value="UniProtKB-KW"/>
</dbReference>
<dbReference type="InterPro" id="IPR001270">
    <property type="entry name" value="ClpA/B"/>
</dbReference>
<dbReference type="SUPFAM" id="SSF52540">
    <property type="entry name" value="P-loop containing nucleoside triphosphate hydrolases"/>
    <property type="match status" value="1"/>
</dbReference>
<dbReference type="PANTHER" id="PTHR11638">
    <property type="entry name" value="ATP-DEPENDENT CLP PROTEASE"/>
    <property type="match status" value="1"/>
</dbReference>
<dbReference type="PRINTS" id="PR00300">
    <property type="entry name" value="CLPPROTEASEA"/>
</dbReference>
<evidence type="ECO:0000256" key="2">
    <source>
        <dbReference type="ARBA" id="ARBA00022840"/>
    </source>
</evidence>
<evidence type="ECO:0000313" key="4">
    <source>
        <dbReference type="EMBL" id="GGD40650.1"/>
    </source>
</evidence>
<keyword evidence="5" id="KW-1185">Reference proteome</keyword>
<dbReference type="InterPro" id="IPR050130">
    <property type="entry name" value="ClpA_ClpB"/>
</dbReference>
<keyword evidence="1" id="KW-0547">Nucleotide-binding</keyword>
<dbReference type="InterPro" id="IPR027417">
    <property type="entry name" value="P-loop_NTPase"/>
</dbReference>
<dbReference type="GO" id="GO:0005737">
    <property type="term" value="C:cytoplasm"/>
    <property type="evidence" value="ECO:0007669"/>
    <property type="project" value="TreeGrafter"/>
</dbReference>
<dbReference type="EMBL" id="BMIO01000004">
    <property type="protein sequence ID" value="GGD40650.1"/>
    <property type="molecule type" value="Genomic_DNA"/>
</dbReference>
<sequence>MDAERIDSSSDMRVAEPAHEPALPAMPVWFDELDTGLSMQAHFAVSGNLRDLYPAHEDGGIAFRTFEQMVWRIAEAKGFAALCIYDSDAGLRVHPECPDRIVTRLMGAGVEVGAFAETPEAFAKLHRTLTSLQDLPLVLIVDYAPALFGGDMALMSQALVEADKTARQVMLGDALDRDPPRLPSPTLWLVERPGDLPAWFVAGNDALRELSVELPNLEDRYAYARTLVGHFTDGETLDGAELASFLEQFALEAEGMKLAGMKSVARIAERHGLASAEITEAIRSHRLGTRRNPWKSPVMRSRMMRAREILTRRIKGQHHAIDKTLDILMRSIVGLSGAQTGSRYNRPRGVMFFVGPTGVGKTELAKAVTELLFGDENACHRFDMSEFMEENSINRLIGAPPGYPGHERGGELVNAMHKRPFSVVLFDEVEKAHPRVLDAFLQILDEGRLTDSRGSTAYFSEALIIFTSNIGLIGKNHTQNMGMNILPSDDFAELEAKLIDAVRQHFRNELNRPELMNRIGQNVIAFEFIGGTVAAEIFSAIVGRVLDVVRAEHGVEIEIEPQAMDDLRSLCMADWFEGGRGIANRIETHFINPLSREIFRHQPRERMTIVSAKEADSTTTLECRL</sequence>
<proteinExistence type="predicted"/>
<dbReference type="SMART" id="SM00382">
    <property type="entry name" value="AAA"/>
    <property type="match status" value="1"/>
</dbReference>
<evidence type="ECO:0000256" key="1">
    <source>
        <dbReference type="ARBA" id="ARBA00022741"/>
    </source>
</evidence>
<dbReference type="Pfam" id="PF07724">
    <property type="entry name" value="AAA_2"/>
    <property type="match status" value="1"/>
</dbReference>
<dbReference type="RefSeq" id="WP_082924536.1">
    <property type="nucleotide sequence ID" value="NZ_BMIO01000004.1"/>
</dbReference>
<dbReference type="InterPro" id="IPR003959">
    <property type="entry name" value="ATPase_AAA_core"/>
</dbReference>
<dbReference type="OrthoDB" id="9803641at2"/>
<evidence type="ECO:0000259" key="3">
    <source>
        <dbReference type="SMART" id="SM00382"/>
    </source>
</evidence>
<accession>A0A917DIV0</accession>
<keyword evidence="2" id="KW-0067">ATP-binding</keyword>
<dbReference type="GO" id="GO:0034605">
    <property type="term" value="P:cellular response to heat"/>
    <property type="evidence" value="ECO:0007669"/>
    <property type="project" value="TreeGrafter"/>
</dbReference>